<accession>A0A098EBJ0</accession>
<keyword evidence="1" id="KW-0808">Transferase</keyword>
<name>A0A098EBJ0_9ZZZZ</name>
<evidence type="ECO:0000313" key="1">
    <source>
        <dbReference type="EMBL" id="CEG12859.1"/>
    </source>
</evidence>
<dbReference type="InterPro" id="IPR038071">
    <property type="entry name" value="UROD/MetE-like_sf"/>
</dbReference>
<dbReference type="GO" id="GO:0032259">
    <property type="term" value="P:methylation"/>
    <property type="evidence" value="ECO:0007669"/>
    <property type="project" value="UniProtKB-KW"/>
</dbReference>
<sequence>MILSDDIGSFPLPNGISRNEISVIAEKFISKEISKESESFIKFSNAVQDAMLKKIFANVDVPTYPQFRDMIASFYNLMDQFQSDEPFVIKDEYAVIPEVLVLSDDKFKEKLENFGIECVNLRVCVTGPVDLYLNKIGFQIDGEILLNFAKSVGKFIKNAIIDKKFIKTTVIAIDEPSVGLNPNMIASDDDLINGWNMAIDAAKKNNIDTEIHLHSVNKVDTVLKSYIDVIDADVENLKDRYSLQKKDLERYDKFMRAGIAKSNVFDIVEDYKRIDNIDLWQTKNYAQLFEVETQKVISERLDKAYKIYGERIKYAGPTCGLGSWPTQETASKLLKYSSNAVHGAGF</sequence>
<organism evidence="1">
    <name type="scientific">groundwater metagenome</name>
    <dbReference type="NCBI Taxonomy" id="717931"/>
    <lineage>
        <taxon>unclassified sequences</taxon>
        <taxon>metagenomes</taxon>
        <taxon>ecological metagenomes</taxon>
    </lineage>
</organism>
<dbReference type="AlphaFoldDB" id="A0A098EBJ0"/>
<proteinExistence type="predicted"/>
<dbReference type="EMBL" id="CCXY01000204">
    <property type="protein sequence ID" value="CEG12859.1"/>
    <property type="molecule type" value="Genomic_DNA"/>
</dbReference>
<reference evidence="1" key="1">
    <citation type="submission" date="2014-09" db="EMBL/GenBank/DDBJ databases">
        <authorList>
            <person name="Probst J Alexander"/>
        </authorList>
    </citation>
    <scope>NUCLEOTIDE SEQUENCE</scope>
</reference>
<gene>
    <name evidence="1" type="ORF">MSIBF_A2820007</name>
</gene>
<dbReference type="Gene3D" id="3.20.20.210">
    <property type="match status" value="1"/>
</dbReference>
<dbReference type="GO" id="GO:0008168">
    <property type="term" value="F:methyltransferase activity"/>
    <property type="evidence" value="ECO:0007669"/>
    <property type="project" value="UniProtKB-KW"/>
</dbReference>
<protein>
    <submittedName>
        <fullName evidence="1">Putative 5-methyltetrahydropteroyltriglutamate--homocysteine methyltransferase</fullName>
    </submittedName>
</protein>
<keyword evidence="1" id="KW-0489">Methyltransferase</keyword>
<dbReference type="SUPFAM" id="SSF51726">
    <property type="entry name" value="UROD/MetE-like"/>
    <property type="match status" value="1"/>
</dbReference>